<dbReference type="EMBL" id="SGBB01000034">
    <property type="protein sequence ID" value="RZD17541.1"/>
    <property type="molecule type" value="Genomic_DNA"/>
</dbReference>
<dbReference type="PANTHER" id="PTHR33055">
    <property type="entry name" value="TRANSPOSASE FOR INSERTION SEQUENCE ELEMENT IS1111A"/>
    <property type="match status" value="1"/>
</dbReference>
<proteinExistence type="predicted"/>
<dbReference type="GO" id="GO:0006313">
    <property type="term" value="P:DNA transposition"/>
    <property type="evidence" value="ECO:0007669"/>
    <property type="project" value="InterPro"/>
</dbReference>
<feature type="domain" description="Transposase IS116/IS110/IS902 C-terminal" evidence="1">
    <location>
        <begin position="21"/>
        <end position="106"/>
    </location>
</feature>
<gene>
    <name evidence="2" type="ORF">EVG15_10625</name>
</gene>
<organism evidence="2 3">
    <name type="scientific">Candidatus Acididesulfobacter diazotrophicus</name>
    <dbReference type="NCBI Taxonomy" id="2597226"/>
    <lineage>
        <taxon>Bacteria</taxon>
        <taxon>Deltaproteobacteria</taxon>
        <taxon>Candidatus Acidulodesulfobacterales</taxon>
        <taxon>Candidatus Acididesulfobacter</taxon>
    </lineage>
</organism>
<comment type="caution">
    <text evidence="2">The sequence shown here is derived from an EMBL/GenBank/DDBJ whole genome shotgun (WGS) entry which is preliminary data.</text>
</comment>
<dbReference type="Proteomes" id="UP000319296">
    <property type="component" value="Unassembled WGS sequence"/>
</dbReference>
<reference evidence="2 3" key="1">
    <citation type="journal article" date="2019" name="ISME J.">
        <title>Insights into ecological role of a new deltaproteobacterial order Candidatus Acidulodesulfobacterales by metagenomics and metatranscriptomics.</title>
        <authorList>
            <person name="Tan S."/>
            <person name="Liu J."/>
            <person name="Fang Y."/>
            <person name="Hedlund B.P."/>
            <person name="Lian Z.H."/>
            <person name="Huang L.Y."/>
            <person name="Li J.T."/>
            <person name="Huang L.N."/>
            <person name="Li W.J."/>
            <person name="Jiang H.C."/>
            <person name="Dong H.L."/>
            <person name="Shu W.S."/>
        </authorList>
    </citation>
    <scope>NUCLEOTIDE SEQUENCE [LARGE SCALE GENOMIC DNA]</scope>
    <source>
        <strain evidence="2">AP1</strain>
    </source>
</reference>
<evidence type="ECO:0000313" key="3">
    <source>
        <dbReference type="Proteomes" id="UP000319296"/>
    </source>
</evidence>
<dbReference type="GO" id="GO:0003677">
    <property type="term" value="F:DNA binding"/>
    <property type="evidence" value="ECO:0007669"/>
    <property type="project" value="InterPro"/>
</dbReference>
<dbReference type="PANTHER" id="PTHR33055:SF15">
    <property type="entry name" value="TRANSPOSASE-RELATED"/>
    <property type="match status" value="1"/>
</dbReference>
<evidence type="ECO:0000313" key="2">
    <source>
        <dbReference type="EMBL" id="RZD17541.1"/>
    </source>
</evidence>
<name>A0A519BJV1_9DELT</name>
<sequence length="149" mass="17037">MDDITKQFILAINGSRKEDIEILKSIKGISDITASHFMAEIKDIAKFENRNKLIAFAGTDPGIRESGTSLKISGRISKRGSVSLRRYVYLMAVSVIKYNNYFKDYYCKKKEEGFPHRKAIIALVNKLLRIIFALLTRKQKFNMELIAAN</sequence>
<dbReference type="Pfam" id="PF02371">
    <property type="entry name" value="Transposase_20"/>
    <property type="match status" value="1"/>
</dbReference>
<evidence type="ECO:0000259" key="1">
    <source>
        <dbReference type="Pfam" id="PF02371"/>
    </source>
</evidence>
<protein>
    <submittedName>
        <fullName evidence="2">IS110 family transposase</fullName>
    </submittedName>
</protein>
<dbReference type="InterPro" id="IPR003346">
    <property type="entry name" value="Transposase_20"/>
</dbReference>
<dbReference type="AlphaFoldDB" id="A0A519BJV1"/>
<accession>A0A519BJV1</accession>
<dbReference type="GO" id="GO:0004803">
    <property type="term" value="F:transposase activity"/>
    <property type="evidence" value="ECO:0007669"/>
    <property type="project" value="InterPro"/>
</dbReference>
<dbReference type="InterPro" id="IPR047650">
    <property type="entry name" value="Transpos_IS110"/>
</dbReference>